<evidence type="ECO:0000256" key="6">
    <source>
        <dbReference type="SAM" id="Phobius"/>
    </source>
</evidence>
<evidence type="ECO:0000256" key="3">
    <source>
        <dbReference type="ARBA" id="ARBA00022692"/>
    </source>
</evidence>
<evidence type="ECO:0000313" key="7">
    <source>
        <dbReference type="EMBL" id="CDG69746.1"/>
    </source>
</evidence>
<comment type="subcellular location">
    <subcellularLocation>
        <location evidence="1">Membrane</location>
        <topology evidence="1">Multi-pass membrane protein</topology>
    </subcellularLocation>
</comment>
<reference evidence="7" key="1">
    <citation type="journal article" date="2013" name="Genome Biol. Evol.">
        <title>Punctuated emergences of genetic and phenotypic innovations in eumetazoan, bilaterian, euteleostome, and hominidae ancestors.</title>
        <authorList>
            <person name="Wenger Y."/>
            <person name="Galliot B."/>
        </authorList>
    </citation>
    <scope>NUCLEOTIDE SEQUENCE</scope>
    <source>
        <tissue evidence="7">Whole animals</tissue>
    </source>
</reference>
<feature type="transmembrane region" description="Helical" evidence="6">
    <location>
        <begin position="32"/>
        <end position="52"/>
    </location>
</feature>
<feature type="non-terminal residue" evidence="7">
    <location>
        <position position="1"/>
    </location>
</feature>
<dbReference type="InterPro" id="IPR007203">
    <property type="entry name" value="ORMDL"/>
</dbReference>
<dbReference type="GO" id="GO:0005789">
    <property type="term" value="C:endoplasmic reticulum membrane"/>
    <property type="evidence" value="ECO:0007669"/>
    <property type="project" value="InterPro"/>
</dbReference>
<keyword evidence="5 6" id="KW-0472">Membrane</keyword>
<dbReference type="Pfam" id="PF04061">
    <property type="entry name" value="ORMDL"/>
    <property type="match status" value="1"/>
</dbReference>
<evidence type="ECO:0000256" key="5">
    <source>
        <dbReference type="ARBA" id="ARBA00023136"/>
    </source>
</evidence>
<dbReference type="EMBL" id="HAAD01003514">
    <property type="protein sequence ID" value="CDG69746.1"/>
    <property type="molecule type" value="mRNA"/>
</dbReference>
<dbReference type="GO" id="GO:2000303">
    <property type="term" value="P:regulation of ceramide biosynthetic process"/>
    <property type="evidence" value="ECO:0007669"/>
    <property type="project" value="UniProtKB-ARBA"/>
</dbReference>
<feature type="transmembrane region" description="Helical" evidence="6">
    <location>
        <begin position="110"/>
        <end position="127"/>
    </location>
</feature>
<keyword evidence="4 6" id="KW-1133">Transmembrane helix</keyword>
<comment type="similarity">
    <text evidence="2">Belongs to the ORM family.</text>
</comment>
<evidence type="ECO:0000256" key="4">
    <source>
        <dbReference type="ARBA" id="ARBA00022989"/>
    </source>
</evidence>
<evidence type="ECO:0000256" key="1">
    <source>
        <dbReference type="ARBA" id="ARBA00004141"/>
    </source>
</evidence>
<sequence>TYKMSHLVNERTRAHSTIDNANENWLDMKGAWISYALVVTFFHLVLLSMPFFDTATVWTLTNVFHNLANYLMLHHLKGAPFETYDQGQSRRLTHWEQIDKGEMFTATRKFLTLAPIIVFVLASHYSKYDYTHFVINFLALSLALIPKFPEFYKFRLFGINKY</sequence>
<keyword evidence="3 6" id="KW-0812">Transmembrane</keyword>
<organism evidence="7">
    <name type="scientific">Hydra vulgaris</name>
    <name type="common">Hydra</name>
    <name type="synonym">Hydra attenuata</name>
    <dbReference type="NCBI Taxonomy" id="6087"/>
    <lineage>
        <taxon>Eukaryota</taxon>
        <taxon>Metazoa</taxon>
        <taxon>Cnidaria</taxon>
        <taxon>Hydrozoa</taxon>
        <taxon>Hydroidolina</taxon>
        <taxon>Anthoathecata</taxon>
        <taxon>Aplanulata</taxon>
        <taxon>Hydridae</taxon>
        <taxon>Hydra</taxon>
    </lineage>
</organism>
<gene>
    <name evidence="7" type="primary">ORMDL2</name>
</gene>
<dbReference type="PANTHER" id="PTHR12665">
    <property type="entry name" value="ORMDL PROTEINS"/>
    <property type="match status" value="1"/>
</dbReference>
<evidence type="ECO:0000256" key="2">
    <source>
        <dbReference type="ARBA" id="ARBA00007649"/>
    </source>
</evidence>
<dbReference type="AlphaFoldDB" id="T2MCC4"/>
<accession>T2MCC4</accession>
<name>T2MCC4_HYDVU</name>
<feature type="transmembrane region" description="Helical" evidence="6">
    <location>
        <begin position="133"/>
        <end position="152"/>
    </location>
</feature>
<dbReference type="OrthoDB" id="1932233at2759"/>
<protein>
    <submittedName>
        <fullName evidence="7">ORM1-like protein 2</fullName>
    </submittedName>
</protein>
<proteinExistence type="evidence at transcript level"/>
<dbReference type="PIRSF" id="PIRSF018147">
    <property type="entry name" value="ORMDL"/>
    <property type="match status" value="1"/>
</dbReference>